<feature type="transmembrane region" description="Helical" evidence="1">
    <location>
        <begin position="192"/>
        <end position="212"/>
    </location>
</feature>
<sequence length="228" mass="24897">MLTGVNLTAFLMGLAGSVHCVGMCGPLAFGIPSSARYRWQLFADKLLYNIGRVATYTALGMLLGYAGKLFWLAGLQQTISIISGAIVFFAGLLRLWRPKSFRAGFSWIPLHKLIGFAVRHRAGHFILGMLNGLLPCGFVYIAMFGALTTAKPIEAGVFMFWFGAGTMPLMLAMSLSIGLLSQGTRRRINLTMPYLMLLLGVWFVLRGAGLNIPYLSPLIKDMGVSICH</sequence>
<organism evidence="3 4">
    <name type="scientific">Mucilaginibacter litoreus</name>
    <dbReference type="NCBI Taxonomy" id="1048221"/>
    <lineage>
        <taxon>Bacteria</taxon>
        <taxon>Pseudomonadati</taxon>
        <taxon>Bacteroidota</taxon>
        <taxon>Sphingobacteriia</taxon>
        <taxon>Sphingobacteriales</taxon>
        <taxon>Sphingobacteriaceae</taxon>
        <taxon>Mucilaginibacter</taxon>
    </lineage>
</organism>
<dbReference type="InterPro" id="IPR039447">
    <property type="entry name" value="UreH-like_TM_dom"/>
</dbReference>
<comment type="caution">
    <text evidence="3">The sequence shown here is derived from an EMBL/GenBank/DDBJ whole genome shotgun (WGS) entry which is preliminary data.</text>
</comment>
<evidence type="ECO:0000259" key="2">
    <source>
        <dbReference type="Pfam" id="PF13386"/>
    </source>
</evidence>
<name>A0ABW3AXH4_9SPHI</name>
<keyword evidence="1" id="KW-0472">Membrane</keyword>
<dbReference type="EMBL" id="JBHTHZ010000014">
    <property type="protein sequence ID" value="MFD0795597.1"/>
    <property type="molecule type" value="Genomic_DNA"/>
</dbReference>
<feature type="transmembrane region" description="Helical" evidence="1">
    <location>
        <begin position="53"/>
        <end position="73"/>
    </location>
</feature>
<protein>
    <submittedName>
        <fullName evidence="3">Sulfite exporter TauE/SafE family protein</fullName>
    </submittedName>
</protein>
<dbReference type="Proteomes" id="UP001597010">
    <property type="component" value="Unassembled WGS sequence"/>
</dbReference>
<gene>
    <name evidence="3" type="ORF">ACFQZX_18390</name>
</gene>
<feature type="transmembrane region" description="Helical" evidence="1">
    <location>
        <begin position="6"/>
        <end position="32"/>
    </location>
</feature>
<evidence type="ECO:0000313" key="3">
    <source>
        <dbReference type="EMBL" id="MFD0795597.1"/>
    </source>
</evidence>
<feature type="transmembrane region" description="Helical" evidence="1">
    <location>
        <begin position="125"/>
        <end position="146"/>
    </location>
</feature>
<keyword evidence="1" id="KW-1133">Transmembrane helix</keyword>
<keyword evidence="1" id="KW-0812">Transmembrane</keyword>
<feature type="domain" description="Urease accessory protein UreH-like transmembrane" evidence="2">
    <location>
        <begin position="8"/>
        <end position="202"/>
    </location>
</feature>
<dbReference type="PANTHER" id="PTHR42208">
    <property type="entry name" value="HEAVY METAL TRANSPORTER-RELATED"/>
    <property type="match status" value="1"/>
</dbReference>
<feature type="transmembrane region" description="Helical" evidence="1">
    <location>
        <begin position="158"/>
        <end position="180"/>
    </location>
</feature>
<dbReference type="PANTHER" id="PTHR42208:SF1">
    <property type="entry name" value="HEAVY METAL TRANSPORTER"/>
    <property type="match status" value="1"/>
</dbReference>
<feature type="transmembrane region" description="Helical" evidence="1">
    <location>
        <begin position="79"/>
        <end position="96"/>
    </location>
</feature>
<evidence type="ECO:0000256" key="1">
    <source>
        <dbReference type="SAM" id="Phobius"/>
    </source>
</evidence>
<dbReference type="RefSeq" id="WP_377118149.1">
    <property type="nucleotide sequence ID" value="NZ_JBHTHZ010000014.1"/>
</dbReference>
<proteinExistence type="predicted"/>
<evidence type="ECO:0000313" key="4">
    <source>
        <dbReference type="Proteomes" id="UP001597010"/>
    </source>
</evidence>
<dbReference type="Pfam" id="PF13386">
    <property type="entry name" value="DsbD_2"/>
    <property type="match status" value="1"/>
</dbReference>
<accession>A0ABW3AXH4</accession>
<keyword evidence="4" id="KW-1185">Reference proteome</keyword>
<reference evidence="4" key="1">
    <citation type="journal article" date="2019" name="Int. J. Syst. Evol. Microbiol.">
        <title>The Global Catalogue of Microorganisms (GCM) 10K type strain sequencing project: providing services to taxonomists for standard genome sequencing and annotation.</title>
        <authorList>
            <consortium name="The Broad Institute Genomics Platform"/>
            <consortium name="The Broad Institute Genome Sequencing Center for Infectious Disease"/>
            <person name="Wu L."/>
            <person name="Ma J."/>
        </authorList>
    </citation>
    <scope>NUCLEOTIDE SEQUENCE [LARGE SCALE GENOMIC DNA]</scope>
    <source>
        <strain evidence="4">CCUG 61484</strain>
    </source>
</reference>